<dbReference type="OMA" id="HRRECTP"/>
<accession>A0A026WZE5</accession>
<dbReference type="AlphaFoldDB" id="A0A026WZE5"/>
<keyword evidence="3" id="KW-1185">Reference proteome</keyword>
<dbReference type="Proteomes" id="UP000053097">
    <property type="component" value="Unassembled WGS sequence"/>
</dbReference>
<dbReference type="EMBL" id="QOIP01000005">
    <property type="protein sequence ID" value="RLU22862.1"/>
    <property type="molecule type" value="Genomic_DNA"/>
</dbReference>
<organism evidence="1 3">
    <name type="scientific">Ooceraea biroi</name>
    <name type="common">Clonal raider ant</name>
    <name type="synonym">Cerapachys biroi</name>
    <dbReference type="NCBI Taxonomy" id="2015173"/>
    <lineage>
        <taxon>Eukaryota</taxon>
        <taxon>Metazoa</taxon>
        <taxon>Ecdysozoa</taxon>
        <taxon>Arthropoda</taxon>
        <taxon>Hexapoda</taxon>
        <taxon>Insecta</taxon>
        <taxon>Pterygota</taxon>
        <taxon>Neoptera</taxon>
        <taxon>Endopterygota</taxon>
        <taxon>Hymenoptera</taxon>
        <taxon>Apocrita</taxon>
        <taxon>Aculeata</taxon>
        <taxon>Formicoidea</taxon>
        <taxon>Formicidae</taxon>
        <taxon>Dorylinae</taxon>
        <taxon>Ooceraea</taxon>
    </lineage>
</organism>
<proteinExistence type="predicted"/>
<gene>
    <name evidence="2" type="ORF">DMN91_005140</name>
    <name evidence="1" type="ORF">X777_08400</name>
</gene>
<reference evidence="2" key="2">
    <citation type="journal article" date="2018" name="Genome Res.">
        <title>The genomic architecture and molecular evolution of ant odorant receptors.</title>
        <authorList>
            <person name="McKenzie S.K."/>
            <person name="Kronauer D.J.C."/>
        </authorList>
    </citation>
    <scope>NUCLEOTIDE SEQUENCE [LARGE SCALE GENOMIC DNA]</scope>
    <source>
        <strain evidence="2">Clonal line C1</strain>
    </source>
</reference>
<reference evidence="1 3" key="1">
    <citation type="journal article" date="2014" name="Curr. Biol.">
        <title>The genome of the clonal raider ant Cerapachys biroi.</title>
        <authorList>
            <person name="Oxley P.R."/>
            <person name="Ji L."/>
            <person name="Fetter-Pruneda I."/>
            <person name="McKenzie S.K."/>
            <person name="Li C."/>
            <person name="Hu H."/>
            <person name="Zhang G."/>
            <person name="Kronauer D.J."/>
        </authorList>
    </citation>
    <scope>NUCLEOTIDE SEQUENCE [LARGE SCALE GENOMIC DNA]</scope>
</reference>
<dbReference type="Proteomes" id="UP000279307">
    <property type="component" value="Chromosome 5"/>
</dbReference>
<sequence length="123" mass="14303">MFQPSLELDDSVPSWWEAECVRYGLSHAPVRHRLTAIMGRSHVVRLTDRSYMMRLTSRLQEDREARQRTRIEARKLRRTAIVPELRGSLPGKVTSRRARRCVTKPHADAAKKCKQLPQLLLTD</sequence>
<name>A0A026WZE5_OOCBI</name>
<evidence type="ECO:0000313" key="3">
    <source>
        <dbReference type="Proteomes" id="UP000053097"/>
    </source>
</evidence>
<evidence type="ECO:0000313" key="1">
    <source>
        <dbReference type="EMBL" id="EZA61188.1"/>
    </source>
</evidence>
<dbReference type="EMBL" id="KK107063">
    <property type="protein sequence ID" value="EZA61188.1"/>
    <property type="molecule type" value="Genomic_DNA"/>
</dbReference>
<protein>
    <submittedName>
        <fullName evidence="1">Uncharacterized protein</fullName>
    </submittedName>
</protein>
<reference evidence="2" key="3">
    <citation type="submission" date="2018-07" db="EMBL/GenBank/DDBJ databases">
        <authorList>
            <person name="Mckenzie S.K."/>
            <person name="Kronauer D.J.C."/>
        </authorList>
    </citation>
    <scope>NUCLEOTIDE SEQUENCE</scope>
    <source>
        <strain evidence="2">Clonal line C1</strain>
    </source>
</reference>
<dbReference type="OrthoDB" id="6150133at2759"/>
<evidence type="ECO:0000313" key="2">
    <source>
        <dbReference type="EMBL" id="RLU22862.1"/>
    </source>
</evidence>